<evidence type="ECO:0000313" key="2">
    <source>
        <dbReference type="Proteomes" id="UP000248014"/>
    </source>
</evidence>
<keyword evidence="2" id="KW-1185">Reference proteome</keyword>
<accession>A0A2V3VBN3</accession>
<name>A0A2V3VBN3_9SPHN</name>
<dbReference type="Pfam" id="PF10618">
    <property type="entry name" value="Tail_tube"/>
    <property type="match status" value="1"/>
</dbReference>
<dbReference type="EMBL" id="QJJM01000001">
    <property type="protein sequence ID" value="PXW78990.1"/>
    <property type="molecule type" value="Genomic_DNA"/>
</dbReference>
<dbReference type="Proteomes" id="UP000248014">
    <property type="component" value="Unassembled WGS sequence"/>
</dbReference>
<dbReference type="InterPro" id="IPR019596">
    <property type="entry name" value="Phage_Mu_GpM_tail_tub"/>
</dbReference>
<dbReference type="AlphaFoldDB" id="A0A2V3VBN3"/>
<comment type="caution">
    <text evidence="1">The sequence shown here is derived from an EMBL/GenBank/DDBJ whole genome shotgun (WGS) entry which is preliminary data.</text>
</comment>
<evidence type="ECO:0000313" key="1">
    <source>
        <dbReference type="EMBL" id="PXW78990.1"/>
    </source>
</evidence>
<gene>
    <name evidence="1" type="ORF">C7451_10152</name>
</gene>
<reference evidence="1 2" key="1">
    <citation type="submission" date="2018-05" db="EMBL/GenBank/DDBJ databases">
        <title>Genomic Encyclopedia of Type Strains, Phase IV (KMG-IV): sequencing the most valuable type-strain genomes for metagenomic binning, comparative biology and taxonomic classification.</title>
        <authorList>
            <person name="Goeker M."/>
        </authorList>
    </citation>
    <scope>NUCLEOTIDE SEQUENCE [LARGE SCALE GENOMIC DNA]</scope>
    <source>
        <strain evidence="1 2">DSM 3183</strain>
    </source>
</reference>
<protein>
    <submittedName>
        <fullName evidence="1">Tail tube protein</fullName>
    </submittedName>
</protein>
<organism evidence="1 2">
    <name type="scientific">Blastomonas natatoria</name>
    <dbReference type="NCBI Taxonomy" id="34015"/>
    <lineage>
        <taxon>Bacteria</taxon>
        <taxon>Pseudomonadati</taxon>
        <taxon>Pseudomonadota</taxon>
        <taxon>Alphaproteobacteria</taxon>
        <taxon>Sphingomonadales</taxon>
        <taxon>Sphingomonadaceae</taxon>
        <taxon>Blastomonas</taxon>
    </lineage>
</organism>
<dbReference type="OrthoDB" id="7595591at2"/>
<proteinExistence type="predicted"/>
<sequence length="122" mass="12933">MSNPNKVVGQATITVDGERWPTDGQSTLDIGGVTRNSVIGDYDAGSFNETPRPSQLNCSLLVKQGRSLAQIRAIDNATVSFKTDTGQTYVIRNAYVSEAATLTSNDGKAAVVMMGPPAEELL</sequence>
<dbReference type="RefSeq" id="WP_110296984.1">
    <property type="nucleotide sequence ID" value="NZ_QJJM01000001.1"/>
</dbReference>